<reference evidence="2 4" key="3">
    <citation type="submission" date="2018-06" db="EMBL/GenBank/DDBJ databases">
        <authorList>
            <consortium name="Pathogen Informatics"/>
            <person name="Doyle S."/>
        </authorList>
    </citation>
    <scope>NUCLEOTIDE SEQUENCE [LARGE SCALE GENOMIC DNA]</scope>
    <source>
        <strain evidence="2 4">NCTC12957</strain>
    </source>
</reference>
<sequence length="179" mass="20965">MQTPTKKKRKIVRKLLFLLLGISFIFIIVTGNLESYSIYYEQQLASSPKERRDNVIKATIINLRTLSYKDIPNMRYDFDGTNFVENQNDSSGNYFPSVLGNAGRYRYGDKNGYGYHFDANLNLTYAVKLSSTEHKRLDLSQLNEEQLKDEMYDTLKPIIDARKKPAIFNLQWLYKLLRK</sequence>
<reference evidence="3" key="2">
    <citation type="submission" date="2016-12" db="EMBL/GenBank/DDBJ databases">
        <authorList>
            <person name="Gulvik C.A."/>
        </authorList>
    </citation>
    <scope>NUCLEOTIDE SEQUENCE [LARGE SCALE GENOMIC DNA]</scope>
    <source>
        <strain evidence="3">ATCC 51725</strain>
    </source>
</reference>
<evidence type="ECO:0000313" key="2">
    <source>
        <dbReference type="EMBL" id="SUN07567.1"/>
    </source>
</evidence>
<dbReference type="OrthoDB" id="2236057at2"/>
<dbReference type="EMBL" id="UHEN01000001">
    <property type="protein sequence ID" value="SUN07567.1"/>
    <property type="molecule type" value="Genomic_DNA"/>
</dbReference>
<dbReference type="RefSeq" id="WP_075098280.1">
    <property type="nucleotide sequence ID" value="NZ_MSJL01000002.1"/>
</dbReference>
<name>A0A1Q8EG15_STRAI</name>
<keyword evidence="3" id="KW-1185">Reference proteome</keyword>
<evidence type="ECO:0000313" key="3">
    <source>
        <dbReference type="Proteomes" id="UP000186437"/>
    </source>
</evidence>
<reference evidence="1" key="1">
    <citation type="submission" date="2016-12" db="EMBL/GenBank/DDBJ databases">
        <authorList>
            <person name="Song W.-J."/>
            <person name="Kurnit D.M."/>
        </authorList>
    </citation>
    <scope>NUCLEOTIDE SEQUENCE [LARGE SCALE GENOMIC DNA]</scope>
    <source>
        <strain evidence="1">ATCC 51725</strain>
    </source>
</reference>
<gene>
    <name evidence="1" type="ORF">BU200_00480</name>
    <name evidence="2" type="ORF">NCTC12957_01261</name>
</gene>
<proteinExistence type="predicted"/>
<dbReference type="EMBL" id="MSJL01000002">
    <property type="protein sequence ID" value="OLF50696.1"/>
    <property type="molecule type" value="Genomic_DNA"/>
</dbReference>
<protein>
    <submittedName>
        <fullName evidence="1">Uncharacterized protein</fullName>
    </submittedName>
</protein>
<dbReference type="Proteomes" id="UP000255213">
    <property type="component" value="Unassembled WGS sequence"/>
</dbReference>
<evidence type="ECO:0000313" key="1">
    <source>
        <dbReference type="EMBL" id="OLF50696.1"/>
    </source>
</evidence>
<dbReference type="AlphaFoldDB" id="A0A1Q8EG15"/>
<dbReference type="Proteomes" id="UP000186437">
    <property type="component" value="Unassembled WGS sequence"/>
</dbReference>
<evidence type="ECO:0000313" key="4">
    <source>
        <dbReference type="Proteomes" id="UP000255213"/>
    </source>
</evidence>
<accession>A0A1Q8EG15</accession>
<organism evidence="1 3">
    <name type="scientific">Streptococcus acidominimus</name>
    <dbReference type="NCBI Taxonomy" id="1326"/>
    <lineage>
        <taxon>Bacteria</taxon>
        <taxon>Bacillati</taxon>
        <taxon>Bacillota</taxon>
        <taxon>Bacilli</taxon>
        <taxon>Lactobacillales</taxon>
        <taxon>Streptococcaceae</taxon>
        <taxon>Streptococcus</taxon>
    </lineage>
</organism>